<reference evidence="1 2" key="1">
    <citation type="submission" date="2024-03" db="EMBL/GenBank/DDBJ databases">
        <authorList>
            <person name="Martinez-Hernandez J."/>
        </authorList>
    </citation>
    <scope>NUCLEOTIDE SEQUENCE [LARGE SCALE GENOMIC DNA]</scope>
</reference>
<organism evidence="1 2">
    <name type="scientific">Lupinus luteus</name>
    <name type="common">European yellow lupine</name>
    <dbReference type="NCBI Taxonomy" id="3873"/>
    <lineage>
        <taxon>Eukaryota</taxon>
        <taxon>Viridiplantae</taxon>
        <taxon>Streptophyta</taxon>
        <taxon>Embryophyta</taxon>
        <taxon>Tracheophyta</taxon>
        <taxon>Spermatophyta</taxon>
        <taxon>Magnoliopsida</taxon>
        <taxon>eudicotyledons</taxon>
        <taxon>Gunneridae</taxon>
        <taxon>Pentapetalae</taxon>
        <taxon>rosids</taxon>
        <taxon>fabids</taxon>
        <taxon>Fabales</taxon>
        <taxon>Fabaceae</taxon>
        <taxon>Papilionoideae</taxon>
        <taxon>50 kb inversion clade</taxon>
        <taxon>genistoids sensu lato</taxon>
        <taxon>core genistoids</taxon>
        <taxon>Genisteae</taxon>
        <taxon>Lupinus</taxon>
    </lineage>
</organism>
<keyword evidence="2" id="KW-1185">Reference proteome</keyword>
<dbReference type="InterPro" id="IPR044663">
    <property type="entry name" value="CAD1/NSL1-like"/>
</dbReference>
<sequence length="209" mass="24168">MLEYHNFSLLTTKVEVERDKCDHVHSMSHMLVEHVATLHTATNALQALGRGFDVNFDTMLLYYKGISGSRVVEIDLEHPRDLLLYDDVVIPNVSRDIRSIEELQGRQSSRKTVAMEKKNEMADPCQENTMDDPCQENVTVDCMNEIDDGTAKQAVSEGKRRDFNAIPNSLETHGEWLTVTHKKRQQKIRITCFIQGRNYFTFQHTNRQR</sequence>
<dbReference type="GO" id="GO:2000031">
    <property type="term" value="P:regulation of salicylic acid mediated signaling pathway"/>
    <property type="evidence" value="ECO:0007669"/>
    <property type="project" value="InterPro"/>
</dbReference>
<comment type="caution">
    <text evidence="1">The sequence shown here is derived from an EMBL/GenBank/DDBJ whole genome shotgun (WGS) entry which is preliminary data.</text>
</comment>
<protein>
    <submittedName>
        <fullName evidence="1">Uncharacterized protein</fullName>
    </submittedName>
</protein>
<proteinExistence type="predicted"/>
<dbReference type="PANTHER" id="PTHR33199">
    <property type="entry name" value="MACPF DOMAIN-CONTAINING PROTEIN CAD1"/>
    <property type="match status" value="1"/>
</dbReference>
<dbReference type="Proteomes" id="UP001497480">
    <property type="component" value="Unassembled WGS sequence"/>
</dbReference>
<evidence type="ECO:0000313" key="2">
    <source>
        <dbReference type="Proteomes" id="UP001497480"/>
    </source>
</evidence>
<dbReference type="GO" id="GO:0009626">
    <property type="term" value="P:plant-type hypersensitive response"/>
    <property type="evidence" value="ECO:0007669"/>
    <property type="project" value="TreeGrafter"/>
</dbReference>
<evidence type="ECO:0000313" key="1">
    <source>
        <dbReference type="EMBL" id="CAL0309744.1"/>
    </source>
</evidence>
<dbReference type="PANTHER" id="PTHR33199:SF15">
    <property type="entry name" value="MACPF DOMAIN-CONTAINING PROTEIN CAD1-LIKE"/>
    <property type="match status" value="1"/>
</dbReference>
<name>A0AAV1WK96_LUPLU</name>
<dbReference type="AlphaFoldDB" id="A0AAV1WK96"/>
<accession>A0AAV1WK96</accession>
<gene>
    <name evidence="1" type="ORF">LLUT_LOCUS10804</name>
</gene>
<dbReference type="GO" id="GO:0005886">
    <property type="term" value="C:plasma membrane"/>
    <property type="evidence" value="ECO:0007669"/>
    <property type="project" value="TreeGrafter"/>
</dbReference>
<dbReference type="EMBL" id="CAXHTB010000007">
    <property type="protein sequence ID" value="CAL0309744.1"/>
    <property type="molecule type" value="Genomic_DNA"/>
</dbReference>